<dbReference type="OrthoDB" id="8372328at2"/>
<sequence>MAFDVSKFKPKSADELFDGLVSVVKDVALEQWTQIKGEMTYHFKFIAEKTAEVAAKLAGGIIDDKEADATLHLLEVNLNSALKQFAFMAYVTAQKILSAVFNLLKSAIRNLTGVKLLF</sequence>
<accession>A0A5C4XQL0</accession>
<gene>
    <name evidence="1" type="ORF">FHP24_00830</name>
</gene>
<organism evidence="1 2">
    <name type="scientific">Aliirhizobium smilacinae</name>
    <dbReference type="NCBI Taxonomy" id="1395944"/>
    <lineage>
        <taxon>Bacteria</taxon>
        <taxon>Pseudomonadati</taxon>
        <taxon>Pseudomonadota</taxon>
        <taxon>Alphaproteobacteria</taxon>
        <taxon>Hyphomicrobiales</taxon>
        <taxon>Rhizobiaceae</taxon>
        <taxon>Aliirhizobium</taxon>
    </lineage>
</organism>
<evidence type="ECO:0000313" key="1">
    <source>
        <dbReference type="EMBL" id="TNM64884.1"/>
    </source>
</evidence>
<dbReference type="RefSeq" id="WP_139671539.1">
    <property type="nucleotide sequence ID" value="NZ_VDMN01000001.1"/>
</dbReference>
<name>A0A5C4XQL0_9HYPH</name>
<reference evidence="1 2" key="1">
    <citation type="submission" date="2019-06" db="EMBL/GenBank/DDBJ databases">
        <title>The draft genome of Rhizobium smilacinae PTYR-5.</title>
        <authorList>
            <person name="Liu L."/>
            <person name="Li L."/>
            <person name="Zhang X."/>
        </authorList>
    </citation>
    <scope>NUCLEOTIDE SEQUENCE [LARGE SCALE GENOMIC DNA]</scope>
    <source>
        <strain evidence="1 2">PTYR-5</strain>
    </source>
</reference>
<proteinExistence type="predicted"/>
<evidence type="ECO:0000313" key="2">
    <source>
        <dbReference type="Proteomes" id="UP000311605"/>
    </source>
</evidence>
<dbReference type="EMBL" id="VDMN01000001">
    <property type="protein sequence ID" value="TNM64884.1"/>
    <property type="molecule type" value="Genomic_DNA"/>
</dbReference>
<keyword evidence="2" id="KW-1185">Reference proteome</keyword>
<comment type="caution">
    <text evidence="1">The sequence shown here is derived from an EMBL/GenBank/DDBJ whole genome shotgun (WGS) entry which is preliminary data.</text>
</comment>
<dbReference type="AlphaFoldDB" id="A0A5C4XQL0"/>
<dbReference type="Proteomes" id="UP000311605">
    <property type="component" value="Unassembled WGS sequence"/>
</dbReference>
<protein>
    <submittedName>
        <fullName evidence="1">Uncharacterized protein</fullName>
    </submittedName>
</protein>